<dbReference type="SUPFAM" id="SSF53335">
    <property type="entry name" value="S-adenosyl-L-methionine-dependent methyltransferases"/>
    <property type="match status" value="1"/>
</dbReference>
<dbReference type="GeneID" id="54419027"/>
<gene>
    <name evidence="12 14" type="ORF">P152DRAFT_453796</name>
</gene>
<evidence type="ECO:0000256" key="2">
    <source>
        <dbReference type="ARBA" id="ARBA00022679"/>
    </source>
</evidence>
<evidence type="ECO:0000256" key="7">
    <source>
        <dbReference type="PIRSR" id="PIRSR015894-3"/>
    </source>
</evidence>
<comment type="similarity">
    <text evidence="4">Belongs to the class I-like SAM-binding methyltransferase superfamily.</text>
</comment>
<dbReference type="Pfam" id="PF17286">
    <property type="entry name" value="PRMT5_C"/>
    <property type="match status" value="1"/>
</dbReference>
<evidence type="ECO:0000259" key="9">
    <source>
        <dbReference type="Pfam" id="PF05185"/>
    </source>
</evidence>
<evidence type="ECO:0000256" key="5">
    <source>
        <dbReference type="PIRSR" id="PIRSR015894-1"/>
    </source>
</evidence>
<feature type="binding site" evidence="6">
    <location>
        <position position="398"/>
    </location>
    <ligand>
        <name>S-adenosyl-L-methionine</name>
        <dbReference type="ChEBI" id="CHEBI:59789"/>
    </ligand>
</feature>
<dbReference type="Gene3D" id="2.70.160.11">
    <property type="entry name" value="Hnrnp arginine n-methyltransferase1"/>
    <property type="match status" value="1"/>
</dbReference>
<name>A0A6G1GH50_9PEZI</name>
<dbReference type="InterPro" id="IPR025799">
    <property type="entry name" value="Arg_MeTrfase"/>
</dbReference>
<sequence>MANEIQFYIAQHETKRTVPVTTEVLQQALDLDYNMLTTPITTVEYRTSVLSRLSDRLAELDGEKTADEGLAPLIPPLKPSDTNLMPNELVSQLLVHSSTWIDLASPDPIIANVSRQVFNQEVAFAAFCGATNLVVQAPKLHHGSLHGAGVAQFARAVKEALTIGPYLTFHIMFPMTDDPATDSGEGFGHLSRFARSNYVETDEGAGKEDPFGTWDAWNIIRTICQYHVRLTVGLSLPRQLPSVHVQTRWFSEPLRILLIPGNAFIHNRKGQPVLPKPHQSLISRYMRLRIAPWVILSDVGPLPGFDILRDGLDVPRSPNDMTIDDPTPTEAAHLSSASAGIRTSTRVTNDPTPHLSYLRYFQRNQPPKPTIEQFGSGYQDYLQVPLQPLTDNLESITYEVFEKDPIKYEWYERAVAQGLRDWVAQGKSTSGPDRKPLVAVAGAGRGPLVTRALQASISTGVPISLWAVEKNPNAYVVLQHHNATIWNGAVTVVKTDMRAWKGPTLPDGTHAHVDILISELLGSFADNELSPECLDGVQHVLNPVHGISIPRSYSAYLTPIAAPKLHADIRAREPTDPTAPETPYVVMLHAFDYLSYTVASESSTSTAGEGKPASPSPSPESPSPHNSPIIPTAPLHPSIQPTVPPCWTFTHPLPATHLAHSALRRSGLPAGGTGGSTGGSGWNEHNARGSRMTFAVPERGVCHGLAAYFEAELYPGTELSTHPGTMAAKSGEMVSWFPMFFPLKTPMYLPAGSELQISMHRQTDDLKVWYEWFVEAFVEVGGTRLRIGTSALHSSKKNGCVL</sequence>
<dbReference type="Gene3D" id="3.40.50.150">
    <property type="entry name" value="Vaccinia Virus protein VP39"/>
    <property type="match status" value="1"/>
</dbReference>
<proteinExistence type="inferred from homology"/>
<dbReference type="GO" id="GO:0005634">
    <property type="term" value="C:nucleus"/>
    <property type="evidence" value="ECO:0007669"/>
    <property type="project" value="TreeGrafter"/>
</dbReference>
<dbReference type="RefSeq" id="XP_033538830.1">
    <property type="nucleotide sequence ID" value="XM_033678457.1"/>
</dbReference>
<feature type="binding site" evidence="6">
    <location>
        <position position="469"/>
    </location>
    <ligand>
        <name>S-adenosyl-L-methionine</name>
        <dbReference type="ChEBI" id="CHEBI:59789"/>
    </ligand>
</feature>
<dbReference type="InterPro" id="IPR036237">
    <property type="entry name" value="Xyl_isomerase-like_sf"/>
</dbReference>
<feature type="binding site" evidence="6">
    <location>
        <begin position="496"/>
        <end position="497"/>
    </location>
    <ligand>
        <name>S-adenosyl-L-methionine</name>
        <dbReference type="ChEBI" id="CHEBI:59789"/>
    </ligand>
</feature>
<feature type="active site" description="Proton donor/acceptor" evidence="5">
    <location>
        <position position="528"/>
    </location>
</feature>
<protein>
    <recommendedName>
        <fullName evidence="4">Protein arginine N-methyltransferase</fullName>
    </recommendedName>
</protein>
<dbReference type="PANTHER" id="PTHR10738:SF0">
    <property type="entry name" value="PROTEIN ARGININE N-METHYLTRANSFERASE 5"/>
    <property type="match status" value="1"/>
</dbReference>
<feature type="binding site" evidence="6">
    <location>
        <begin position="407"/>
        <end position="408"/>
    </location>
    <ligand>
        <name>S-adenosyl-L-methionine</name>
        <dbReference type="ChEBI" id="CHEBI:59789"/>
    </ligand>
</feature>
<dbReference type="PROSITE" id="PS51678">
    <property type="entry name" value="SAM_MT_PRMT"/>
    <property type="match status" value="1"/>
</dbReference>
<keyword evidence="2 4" id="KW-0808">Transferase</keyword>
<evidence type="ECO:0000256" key="3">
    <source>
        <dbReference type="ARBA" id="ARBA00022691"/>
    </source>
</evidence>
<dbReference type="GO" id="GO:0032259">
    <property type="term" value="P:methylation"/>
    <property type="evidence" value="ECO:0007669"/>
    <property type="project" value="UniProtKB-KW"/>
</dbReference>
<dbReference type="GO" id="GO:0006355">
    <property type="term" value="P:regulation of DNA-templated transcription"/>
    <property type="evidence" value="ECO:0007669"/>
    <property type="project" value="TreeGrafter"/>
</dbReference>
<dbReference type="Pfam" id="PF05185">
    <property type="entry name" value="PRMT5"/>
    <property type="match status" value="1"/>
</dbReference>
<accession>A0A6G1GH50</accession>
<reference evidence="14" key="3">
    <citation type="submission" date="2025-04" db="UniProtKB">
        <authorList>
            <consortium name="RefSeq"/>
        </authorList>
    </citation>
    <scope>IDENTIFICATION</scope>
    <source>
        <strain evidence="14">CBS 781.70</strain>
    </source>
</reference>
<keyword evidence="3 4" id="KW-0949">S-adenosyl-L-methionine</keyword>
<dbReference type="InterPro" id="IPR035247">
    <property type="entry name" value="PRMT5_TIM"/>
</dbReference>
<feature type="domain" description="PRMT5 arginine-N-methyltransferase" evidence="9">
    <location>
        <begin position="372"/>
        <end position="549"/>
    </location>
</feature>
<dbReference type="PIRSF" id="PIRSF015894">
    <property type="entry name" value="Skb1_MeTrfase"/>
    <property type="match status" value="1"/>
</dbReference>
<dbReference type="Gene3D" id="3.20.20.150">
    <property type="entry name" value="Divalent-metal-dependent TIM barrel enzymes"/>
    <property type="match status" value="1"/>
</dbReference>
<dbReference type="GO" id="GO:0016274">
    <property type="term" value="F:protein-arginine N-methyltransferase activity"/>
    <property type="evidence" value="ECO:0007669"/>
    <property type="project" value="InterPro"/>
</dbReference>
<dbReference type="InterPro" id="IPR029063">
    <property type="entry name" value="SAM-dependent_MTases_sf"/>
</dbReference>
<organism evidence="12">
    <name type="scientific">Eremomyces bilateralis CBS 781.70</name>
    <dbReference type="NCBI Taxonomy" id="1392243"/>
    <lineage>
        <taxon>Eukaryota</taxon>
        <taxon>Fungi</taxon>
        <taxon>Dikarya</taxon>
        <taxon>Ascomycota</taxon>
        <taxon>Pezizomycotina</taxon>
        <taxon>Dothideomycetes</taxon>
        <taxon>Dothideomycetes incertae sedis</taxon>
        <taxon>Eremomycetales</taxon>
        <taxon>Eremomycetaceae</taxon>
        <taxon>Eremomyces</taxon>
    </lineage>
</organism>
<dbReference type="InterPro" id="IPR035248">
    <property type="entry name" value="PRMT5_C"/>
</dbReference>
<dbReference type="OrthoDB" id="1368803at2759"/>
<dbReference type="InterPro" id="IPR035075">
    <property type="entry name" value="PRMT5"/>
</dbReference>
<feature type="region of interest" description="Disordered" evidence="8">
    <location>
        <begin position="602"/>
        <end position="635"/>
    </location>
</feature>
<evidence type="ECO:0000256" key="8">
    <source>
        <dbReference type="SAM" id="MobiDB-lite"/>
    </source>
</evidence>
<dbReference type="FunFam" id="3.40.50.150:FF:000149">
    <property type="entry name" value="Protein arginine N-methyltransferase"/>
    <property type="match status" value="1"/>
</dbReference>
<evidence type="ECO:0000259" key="10">
    <source>
        <dbReference type="Pfam" id="PF17285"/>
    </source>
</evidence>
<reference evidence="12 14" key="1">
    <citation type="submission" date="2020-01" db="EMBL/GenBank/DDBJ databases">
        <authorList>
            <consortium name="DOE Joint Genome Institute"/>
            <person name="Haridas S."/>
            <person name="Albert R."/>
            <person name="Binder M."/>
            <person name="Bloem J."/>
            <person name="Labutti K."/>
            <person name="Salamov A."/>
            <person name="Andreopoulos B."/>
            <person name="Baker S.E."/>
            <person name="Barry K."/>
            <person name="Bills G."/>
            <person name="Bluhm B.H."/>
            <person name="Cannon C."/>
            <person name="Castanera R."/>
            <person name="Culley D.E."/>
            <person name="Daum C."/>
            <person name="Ezra D."/>
            <person name="Gonzalez J.B."/>
            <person name="Henrissat B."/>
            <person name="Kuo A."/>
            <person name="Liang C."/>
            <person name="Lipzen A."/>
            <person name="Lutzoni F."/>
            <person name="Magnuson J."/>
            <person name="Mondo S."/>
            <person name="Nolan M."/>
            <person name="Ohm R."/>
            <person name="Pangilinan J."/>
            <person name="Park H.-J."/>
            <person name="Ramirez L."/>
            <person name="Alfaro M."/>
            <person name="Sun H."/>
            <person name="Tritt A."/>
            <person name="Yoshinaga Y."/>
            <person name="Zwiers L.-H."/>
            <person name="Turgeon B.G."/>
            <person name="Goodwin S.B."/>
            <person name="Spatafora J.W."/>
            <person name="Crous P.W."/>
            <person name="Grigoriev I.V."/>
        </authorList>
    </citation>
    <scope>NUCLEOTIDE SEQUENCE</scope>
    <source>
        <strain evidence="12 14">CBS 781.70</strain>
    </source>
</reference>
<dbReference type="Pfam" id="PF17285">
    <property type="entry name" value="PRMT5_TIM"/>
    <property type="match status" value="1"/>
</dbReference>
<keyword evidence="1 4" id="KW-0489">Methyltransferase</keyword>
<evidence type="ECO:0000259" key="11">
    <source>
        <dbReference type="Pfam" id="PF17286"/>
    </source>
</evidence>
<evidence type="ECO:0000256" key="1">
    <source>
        <dbReference type="ARBA" id="ARBA00022603"/>
    </source>
</evidence>
<feature type="domain" description="PRMT5 oligomerisation" evidence="11">
    <location>
        <begin position="639"/>
        <end position="800"/>
    </location>
</feature>
<feature type="active site" description="Proton donor/acceptor" evidence="5">
    <location>
        <position position="519"/>
    </location>
</feature>
<evidence type="ECO:0000256" key="4">
    <source>
        <dbReference type="PIRNR" id="PIRNR015894"/>
    </source>
</evidence>
<dbReference type="AlphaFoldDB" id="A0A6G1GH50"/>
<feature type="domain" description="PRMT5 TIM barrel" evidence="10">
    <location>
        <begin position="32"/>
        <end position="363"/>
    </location>
</feature>
<reference evidence="14" key="2">
    <citation type="submission" date="2020-04" db="EMBL/GenBank/DDBJ databases">
        <authorList>
            <consortium name="NCBI Genome Project"/>
        </authorList>
    </citation>
    <scope>NUCLEOTIDE SEQUENCE</scope>
    <source>
        <strain evidence="14">CBS 781.70</strain>
    </source>
</reference>
<dbReference type="Proteomes" id="UP000504638">
    <property type="component" value="Unplaced"/>
</dbReference>
<feature type="region of interest" description="Disordered" evidence="8">
    <location>
        <begin position="323"/>
        <end position="350"/>
    </location>
</feature>
<feature type="site" description="Critical for specifying symmetric addition of methyl groups" evidence="7">
    <location>
        <position position="401"/>
    </location>
</feature>
<evidence type="ECO:0000256" key="6">
    <source>
        <dbReference type="PIRSR" id="PIRSR015894-2"/>
    </source>
</evidence>
<evidence type="ECO:0000313" key="14">
    <source>
        <dbReference type="RefSeq" id="XP_033538830.1"/>
    </source>
</evidence>
<evidence type="ECO:0000313" key="13">
    <source>
        <dbReference type="Proteomes" id="UP000504638"/>
    </source>
</evidence>
<dbReference type="GO" id="GO:0005829">
    <property type="term" value="C:cytosol"/>
    <property type="evidence" value="ECO:0007669"/>
    <property type="project" value="TreeGrafter"/>
</dbReference>
<evidence type="ECO:0000313" key="12">
    <source>
        <dbReference type="EMBL" id="KAF1817199.1"/>
    </source>
</evidence>
<dbReference type="EMBL" id="ML975149">
    <property type="protein sequence ID" value="KAF1817199.1"/>
    <property type="molecule type" value="Genomic_DNA"/>
</dbReference>
<dbReference type="SUPFAM" id="SSF51658">
    <property type="entry name" value="Xylose isomerase-like"/>
    <property type="match status" value="1"/>
</dbReference>
<dbReference type="PANTHER" id="PTHR10738">
    <property type="entry name" value="PROTEIN ARGININE N-METHYLTRANSFERASE 5"/>
    <property type="match status" value="1"/>
</dbReference>
<keyword evidence="13" id="KW-1185">Reference proteome</keyword>
<feature type="compositionally biased region" description="Polar residues" evidence="8">
    <location>
        <begin position="335"/>
        <end position="350"/>
    </location>
</feature>
<dbReference type="InterPro" id="IPR007857">
    <property type="entry name" value="Arg_MeTrfase_PRMT5"/>
</dbReference>